<reference evidence="1 2" key="1">
    <citation type="journal article" date="2019" name="Sci. Rep.">
        <title>Orb-weaving spider Araneus ventricosus genome elucidates the spidroin gene catalogue.</title>
        <authorList>
            <person name="Kono N."/>
            <person name="Nakamura H."/>
            <person name="Ohtoshi R."/>
            <person name="Moran D.A.P."/>
            <person name="Shinohara A."/>
            <person name="Yoshida Y."/>
            <person name="Fujiwara M."/>
            <person name="Mori M."/>
            <person name="Tomita M."/>
            <person name="Arakawa K."/>
        </authorList>
    </citation>
    <scope>NUCLEOTIDE SEQUENCE [LARGE SCALE GENOMIC DNA]</scope>
</reference>
<gene>
    <name evidence="1" type="ORF">AVEN_9031_1</name>
</gene>
<dbReference type="Proteomes" id="UP000499080">
    <property type="component" value="Unassembled WGS sequence"/>
</dbReference>
<name>A0A4Y2WYI1_ARAVE</name>
<evidence type="ECO:0000313" key="1">
    <source>
        <dbReference type="EMBL" id="GBO41918.1"/>
    </source>
</evidence>
<proteinExistence type="predicted"/>
<dbReference type="EMBL" id="BGPR01067809">
    <property type="protein sequence ID" value="GBO41918.1"/>
    <property type="molecule type" value="Genomic_DNA"/>
</dbReference>
<dbReference type="AlphaFoldDB" id="A0A4Y2WYI1"/>
<evidence type="ECO:0000313" key="2">
    <source>
        <dbReference type="Proteomes" id="UP000499080"/>
    </source>
</evidence>
<sequence>MLMRNTMSSGFNLLDCTESIVKFSFRCHKSVTSLDLNIQEYAIFKKKRSNKMKFRGFSHVISSNYVCTEEGLQNSLQPRRRKLLYTYHLDLARVDSVLVYDVEPQRLFYVDKLFQFIEDAFRKNTEKLPVVKLCLRLMKHGDFKQYTFFREIVIKKYTANYLTYIILDTLHKECSDSELIVDVLNVYNFDRWIRYKSNPEQLEFFLRHLHRLRKGNQILKPDTISMCLANLQYGNVEVLFKYRGVVTLSSRSYERTVGELLR</sequence>
<keyword evidence="2" id="KW-1185">Reference proteome</keyword>
<accession>A0A4Y2WYI1</accession>
<comment type="caution">
    <text evidence="1">The sequence shown here is derived from an EMBL/GenBank/DDBJ whole genome shotgun (WGS) entry which is preliminary data.</text>
</comment>
<organism evidence="1 2">
    <name type="scientific">Araneus ventricosus</name>
    <name type="common">Orbweaver spider</name>
    <name type="synonym">Epeira ventricosa</name>
    <dbReference type="NCBI Taxonomy" id="182803"/>
    <lineage>
        <taxon>Eukaryota</taxon>
        <taxon>Metazoa</taxon>
        <taxon>Ecdysozoa</taxon>
        <taxon>Arthropoda</taxon>
        <taxon>Chelicerata</taxon>
        <taxon>Arachnida</taxon>
        <taxon>Araneae</taxon>
        <taxon>Araneomorphae</taxon>
        <taxon>Entelegynae</taxon>
        <taxon>Araneoidea</taxon>
        <taxon>Araneidae</taxon>
        <taxon>Araneus</taxon>
    </lineage>
</organism>
<protein>
    <submittedName>
        <fullName evidence="1">Uncharacterized protein</fullName>
    </submittedName>
</protein>